<dbReference type="Pfam" id="PF00535">
    <property type="entry name" value="Glycos_transf_2"/>
    <property type="match status" value="1"/>
</dbReference>
<dbReference type="Gene3D" id="3.90.550.10">
    <property type="entry name" value="Spore Coat Polysaccharide Biosynthesis Protein SpsA, Chain A"/>
    <property type="match status" value="1"/>
</dbReference>
<protein>
    <submittedName>
        <fullName evidence="2">Glycosyl transferase family 2</fullName>
    </submittedName>
</protein>
<sequence length="383" mass="43382">MTLPQISLVTYTYNDTSLTRELIRHTVDFTIQPYEIIVVDDGSNTPFHMDDAPENLRIIRFERNQGIVKAKATGMSMASGEYLLSIDCDMRLRADWLERCLPVVKDQSVGMVGGAVENRSGDNLVSRYLHHFGDNHNHGHAGMVDFIPGCAFLMRQEVWDHSGGFLGHTDQIGEDDYLCTRLKRLGYQLYSDGSAKAWQVRQISRTMLCRRMWRRGRVPIHRQALGAAKKNGMHGLMDCLSRSLVLPMLERVARADRLKEPLFLYLELLHLAHGLLDTINHLEERGQVGALVRADLVASFGALFVETPRILTMLQADMNAMGDGVAFDQNMVQETPWKSLFSFIDRLSENGILAYLETHGVPELIREEMDQVLDPSTRIRRAG</sequence>
<feature type="domain" description="Glycosyltransferase 2-like" evidence="1">
    <location>
        <begin position="7"/>
        <end position="157"/>
    </location>
</feature>
<dbReference type="EMBL" id="LT907975">
    <property type="protein sequence ID" value="SOB59807.1"/>
    <property type="molecule type" value="Genomic_DNA"/>
</dbReference>
<gene>
    <name evidence="2" type="ORF">DPRO_2897</name>
</gene>
<proteinExistence type="predicted"/>
<evidence type="ECO:0000313" key="2">
    <source>
        <dbReference type="EMBL" id="SOB59807.1"/>
    </source>
</evidence>
<keyword evidence="3" id="KW-1185">Reference proteome</keyword>
<dbReference type="SUPFAM" id="SSF53448">
    <property type="entry name" value="Nucleotide-diphospho-sugar transferases"/>
    <property type="match status" value="1"/>
</dbReference>
<dbReference type="Proteomes" id="UP000219215">
    <property type="component" value="Chromosome DPRO"/>
</dbReference>
<dbReference type="InterPro" id="IPR029044">
    <property type="entry name" value="Nucleotide-diphossugar_trans"/>
</dbReference>
<dbReference type="PANTHER" id="PTHR43179">
    <property type="entry name" value="RHAMNOSYLTRANSFERASE WBBL"/>
    <property type="match status" value="1"/>
</dbReference>
<dbReference type="KEGG" id="pprf:DPRO_2897"/>
<dbReference type="GO" id="GO:0016740">
    <property type="term" value="F:transferase activity"/>
    <property type="evidence" value="ECO:0007669"/>
    <property type="project" value="UniProtKB-KW"/>
</dbReference>
<dbReference type="RefSeq" id="WP_157917486.1">
    <property type="nucleotide sequence ID" value="NZ_LT907975.1"/>
</dbReference>
<dbReference type="PANTHER" id="PTHR43179:SF7">
    <property type="entry name" value="RHAMNOSYLTRANSFERASE WBBL"/>
    <property type="match status" value="1"/>
</dbReference>
<name>A0A2C8FBK1_9BACT</name>
<evidence type="ECO:0000313" key="3">
    <source>
        <dbReference type="Proteomes" id="UP000219215"/>
    </source>
</evidence>
<accession>A0A2C8FBK1</accession>
<dbReference type="OrthoDB" id="5458181at2"/>
<dbReference type="InterPro" id="IPR001173">
    <property type="entry name" value="Glyco_trans_2-like"/>
</dbReference>
<evidence type="ECO:0000259" key="1">
    <source>
        <dbReference type="Pfam" id="PF00535"/>
    </source>
</evidence>
<reference evidence="3" key="1">
    <citation type="submission" date="2017-09" db="EMBL/GenBank/DDBJ databases">
        <authorList>
            <person name="Regsiter A."/>
            <person name="William W."/>
        </authorList>
    </citation>
    <scope>NUCLEOTIDE SEQUENCE [LARGE SCALE GENOMIC DNA]</scope>
    <source>
        <strain evidence="3">500-1</strain>
    </source>
</reference>
<organism evidence="2 3">
    <name type="scientific">Pseudodesulfovibrio profundus</name>
    <dbReference type="NCBI Taxonomy" id="57320"/>
    <lineage>
        <taxon>Bacteria</taxon>
        <taxon>Pseudomonadati</taxon>
        <taxon>Thermodesulfobacteriota</taxon>
        <taxon>Desulfovibrionia</taxon>
        <taxon>Desulfovibrionales</taxon>
        <taxon>Desulfovibrionaceae</taxon>
    </lineage>
</organism>
<dbReference type="AlphaFoldDB" id="A0A2C8FBK1"/>
<keyword evidence="2" id="KW-0808">Transferase</keyword>